<proteinExistence type="predicted"/>
<accession>X0Z9F8</accession>
<gene>
    <name evidence="1" type="ORF">S01H4_20625</name>
</gene>
<dbReference type="EMBL" id="BART01009285">
    <property type="protein sequence ID" value="GAG65960.1"/>
    <property type="molecule type" value="Genomic_DNA"/>
</dbReference>
<sequence length="37" mass="4124">GLELDLTAVPTVDPVRIDVITKYSTYNNETPVFLESL</sequence>
<protein>
    <submittedName>
        <fullName evidence="1">Uncharacterized protein</fullName>
    </submittedName>
</protein>
<dbReference type="AlphaFoldDB" id="X0Z9F8"/>
<reference evidence="1" key="1">
    <citation type="journal article" date="2014" name="Front. Microbiol.">
        <title>High frequency of phylogenetically diverse reductive dehalogenase-homologous genes in deep subseafloor sedimentary metagenomes.</title>
        <authorList>
            <person name="Kawai M."/>
            <person name="Futagami T."/>
            <person name="Toyoda A."/>
            <person name="Takaki Y."/>
            <person name="Nishi S."/>
            <person name="Hori S."/>
            <person name="Arai W."/>
            <person name="Tsubouchi T."/>
            <person name="Morono Y."/>
            <person name="Uchiyama I."/>
            <person name="Ito T."/>
            <person name="Fujiyama A."/>
            <person name="Inagaki F."/>
            <person name="Takami H."/>
        </authorList>
    </citation>
    <scope>NUCLEOTIDE SEQUENCE</scope>
    <source>
        <strain evidence="1">Expedition CK06-06</strain>
    </source>
</reference>
<name>X0Z9F8_9ZZZZ</name>
<comment type="caution">
    <text evidence="1">The sequence shown here is derived from an EMBL/GenBank/DDBJ whole genome shotgun (WGS) entry which is preliminary data.</text>
</comment>
<organism evidence="1">
    <name type="scientific">marine sediment metagenome</name>
    <dbReference type="NCBI Taxonomy" id="412755"/>
    <lineage>
        <taxon>unclassified sequences</taxon>
        <taxon>metagenomes</taxon>
        <taxon>ecological metagenomes</taxon>
    </lineage>
</organism>
<evidence type="ECO:0000313" key="1">
    <source>
        <dbReference type="EMBL" id="GAG65960.1"/>
    </source>
</evidence>
<feature type="non-terminal residue" evidence="1">
    <location>
        <position position="1"/>
    </location>
</feature>